<dbReference type="EMBL" id="AP025516">
    <property type="protein sequence ID" value="BDD88116.1"/>
    <property type="molecule type" value="Genomic_DNA"/>
</dbReference>
<keyword evidence="2" id="KW-1185">Reference proteome</keyword>
<gene>
    <name evidence="1" type="ORF">DPPLL_24810</name>
</gene>
<name>A0ABN6M8M5_9BACT</name>
<evidence type="ECO:0000313" key="2">
    <source>
        <dbReference type="Proteomes" id="UP000830055"/>
    </source>
</evidence>
<evidence type="ECO:0000313" key="1">
    <source>
        <dbReference type="EMBL" id="BDD88116.1"/>
    </source>
</evidence>
<proteinExistence type="predicted"/>
<reference evidence="1 2" key="1">
    <citation type="submission" date="2022-01" db="EMBL/GenBank/DDBJ databases">
        <title>Desulfofustis limnae sp. nov., a novel mesophilic sulfate-reducing bacterium isolated from marsh soil.</title>
        <authorList>
            <person name="Watanabe M."/>
            <person name="Takahashi A."/>
            <person name="Kojima H."/>
            <person name="Fukui M."/>
        </authorList>
    </citation>
    <scope>NUCLEOTIDE SEQUENCE [LARGE SCALE GENOMIC DNA]</scope>
    <source>
        <strain evidence="1 2">PPLL</strain>
    </source>
</reference>
<dbReference type="RefSeq" id="WP_284151505.1">
    <property type="nucleotide sequence ID" value="NZ_AP025516.1"/>
</dbReference>
<sequence>MTRSELHRQVAGNCWRYIEELGDQAAAWGEKSLSRLRSGDWAGAQDALYYYAAYLERPIASGTMPWRPVLDALRYGSMGGWAKILHIHTTGRLPMEMAHLSCTADH</sequence>
<organism evidence="1 2">
    <name type="scientific">Desulfofustis limnaeus</name>
    <dbReference type="NCBI Taxonomy" id="2740163"/>
    <lineage>
        <taxon>Bacteria</taxon>
        <taxon>Pseudomonadati</taxon>
        <taxon>Thermodesulfobacteriota</taxon>
        <taxon>Desulfobulbia</taxon>
        <taxon>Desulfobulbales</taxon>
        <taxon>Desulfocapsaceae</taxon>
        <taxon>Desulfofustis</taxon>
    </lineage>
</organism>
<dbReference type="Proteomes" id="UP000830055">
    <property type="component" value="Chromosome"/>
</dbReference>
<accession>A0ABN6M8M5</accession>
<protein>
    <submittedName>
        <fullName evidence="1">Uncharacterized protein</fullName>
    </submittedName>
</protein>